<proteinExistence type="predicted"/>
<protein>
    <submittedName>
        <fullName evidence="1">Uncharacterized protein</fullName>
    </submittedName>
</protein>
<name>A0A5M8QUX2_9BACT</name>
<dbReference type="EMBL" id="VBSN01000049">
    <property type="protein sequence ID" value="KAA6438436.1"/>
    <property type="molecule type" value="Genomic_DNA"/>
</dbReference>
<gene>
    <name evidence="1" type="ORF">FEM33_17265</name>
</gene>
<accession>A0A5M8QUX2</accession>
<sequence length="111" mass="12179">MNAIDFNQLYDSLKSGVETVAKESLNSYVSQATKDGKNALQDIKTNLQRWAVEVETGALTKEDLQFLLQEETALDELTSLKEAGLAAVQIDKFRNGLINMIISTVTGSVKV</sequence>
<organism evidence="1 2">
    <name type="scientific">Dyadobacter flavalbus</name>
    <dbReference type="NCBI Taxonomy" id="2579942"/>
    <lineage>
        <taxon>Bacteria</taxon>
        <taxon>Pseudomonadati</taxon>
        <taxon>Bacteroidota</taxon>
        <taxon>Cytophagia</taxon>
        <taxon>Cytophagales</taxon>
        <taxon>Spirosomataceae</taxon>
        <taxon>Dyadobacter</taxon>
    </lineage>
</organism>
<dbReference type="Proteomes" id="UP000323994">
    <property type="component" value="Unassembled WGS sequence"/>
</dbReference>
<reference evidence="1 2" key="1">
    <citation type="submission" date="2019-05" db="EMBL/GenBank/DDBJ databases">
        <authorList>
            <person name="Qu J.-H."/>
        </authorList>
    </citation>
    <scope>NUCLEOTIDE SEQUENCE [LARGE SCALE GENOMIC DNA]</scope>
    <source>
        <strain evidence="1 2">NS28</strain>
    </source>
</reference>
<evidence type="ECO:0000313" key="1">
    <source>
        <dbReference type="EMBL" id="KAA6438436.1"/>
    </source>
</evidence>
<comment type="caution">
    <text evidence="1">The sequence shown here is derived from an EMBL/GenBank/DDBJ whole genome shotgun (WGS) entry which is preliminary data.</text>
</comment>
<dbReference type="OrthoDB" id="963481at2"/>
<dbReference type="RefSeq" id="WP_139013238.1">
    <property type="nucleotide sequence ID" value="NZ_VBSN01000049.1"/>
</dbReference>
<keyword evidence="2" id="KW-1185">Reference proteome</keyword>
<dbReference type="AlphaFoldDB" id="A0A5M8QUX2"/>
<evidence type="ECO:0000313" key="2">
    <source>
        <dbReference type="Proteomes" id="UP000323994"/>
    </source>
</evidence>